<evidence type="ECO:0000256" key="1">
    <source>
        <dbReference type="SAM" id="Phobius"/>
    </source>
</evidence>
<keyword evidence="1" id="KW-0812">Transmembrane</keyword>
<dbReference type="EMBL" id="FN594974">
    <property type="protein sequence ID" value="CBI18543.3"/>
    <property type="molecule type" value="Genomic_DNA"/>
</dbReference>
<gene>
    <name evidence="2" type="ordered locus">VIT_18s0076g00270</name>
</gene>
<evidence type="ECO:0000313" key="3">
    <source>
        <dbReference type="Proteomes" id="UP000009183"/>
    </source>
</evidence>
<dbReference type="AlphaFoldDB" id="D7SSB1"/>
<dbReference type="InParanoid" id="D7SSB1"/>
<feature type="transmembrane region" description="Helical" evidence="1">
    <location>
        <begin position="123"/>
        <end position="141"/>
    </location>
</feature>
<proteinExistence type="predicted"/>
<name>D7SSB1_VITVI</name>
<dbReference type="PaxDb" id="29760-VIT_18s0076g00270.t01"/>
<keyword evidence="1" id="KW-1133">Transmembrane helix</keyword>
<evidence type="ECO:0000313" key="2">
    <source>
        <dbReference type="EMBL" id="CBI18543.3"/>
    </source>
</evidence>
<reference evidence="3" key="1">
    <citation type="journal article" date="2007" name="Nature">
        <title>The grapevine genome sequence suggests ancestral hexaploidization in major angiosperm phyla.</title>
        <authorList>
            <consortium name="The French-Italian Public Consortium for Grapevine Genome Characterization."/>
            <person name="Jaillon O."/>
            <person name="Aury J.-M."/>
            <person name="Noel B."/>
            <person name="Policriti A."/>
            <person name="Clepet C."/>
            <person name="Casagrande A."/>
            <person name="Choisne N."/>
            <person name="Aubourg S."/>
            <person name="Vitulo N."/>
            <person name="Jubin C."/>
            <person name="Vezzi A."/>
            <person name="Legeai F."/>
            <person name="Hugueney P."/>
            <person name="Dasilva C."/>
            <person name="Horner D."/>
            <person name="Mica E."/>
            <person name="Jublot D."/>
            <person name="Poulain J."/>
            <person name="Bruyere C."/>
            <person name="Billault A."/>
            <person name="Segurens B."/>
            <person name="Gouyvenoux M."/>
            <person name="Ugarte E."/>
            <person name="Cattonaro F."/>
            <person name="Anthouard V."/>
            <person name="Vico V."/>
            <person name="Del Fabbro C."/>
            <person name="Alaux M."/>
            <person name="Di Gaspero G."/>
            <person name="Dumas V."/>
            <person name="Felice N."/>
            <person name="Paillard S."/>
            <person name="Juman I."/>
            <person name="Moroldo M."/>
            <person name="Scalabrin S."/>
            <person name="Canaguier A."/>
            <person name="Le Clainche I."/>
            <person name="Malacrida G."/>
            <person name="Durand E."/>
            <person name="Pesole G."/>
            <person name="Laucou V."/>
            <person name="Chatelet P."/>
            <person name="Merdinoglu D."/>
            <person name="Delledonne M."/>
            <person name="Pezzotti M."/>
            <person name="Lecharny A."/>
            <person name="Scarpelli C."/>
            <person name="Artiguenave F."/>
            <person name="Pe M.E."/>
            <person name="Valle G."/>
            <person name="Morgante M."/>
            <person name="Caboche M."/>
            <person name="Adam-Blondon A.-F."/>
            <person name="Weissenbach J."/>
            <person name="Quetier F."/>
            <person name="Wincker P."/>
        </authorList>
    </citation>
    <scope>NUCLEOTIDE SEQUENCE [LARGE SCALE GENOMIC DNA]</scope>
    <source>
        <strain evidence="3">cv. Pinot noir / PN40024</strain>
    </source>
</reference>
<feature type="transmembrane region" description="Helical" evidence="1">
    <location>
        <begin position="39"/>
        <end position="68"/>
    </location>
</feature>
<organism evidence="2 3">
    <name type="scientific">Vitis vinifera</name>
    <name type="common">Grape</name>
    <dbReference type="NCBI Taxonomy" id="29760"/>
    <lineage>
        <taxon>Eukaryota</taxon>
        <taxon>Viridiplantae</taxon>
        <taxon>Streptophyta</taxon>
        <taxon>Embryophyta</taxon>
        <taxon>Tracheophyta</taxon>
        <taxon>Spermatophyta</taxon>
        <taxon>Magnoliopsida</taxon>
        <taxon>eudicotyledons</taxon>
        <taxon>Gunneridae</taxon>
        <taxon>Pentapetalae</taxon>
        <taxon>rosids</taxon>
        <taxon>Vitales</taxon>
        <taxon>Vitaceae</taxon>
        <taxon>Viteae</taxon>
        <taxon>Vitis</taxon>
    </lineage>
</organism>
<sequence length="151" mass="17529">MEVRLRVGIEEEGRNGAGLHFIPPFSSPFPLSLCLSNSLLFVVVFFFFFCFILCPFSHSLVVCAYLICSHHQHLSFSSLLFLLVRNKHTSDPTRPFFFSSCLVLMDWAFSADQNWYCGDFDEIWGWIYDLRLGFALFLYIFESLIEILTAK</sequence>
<keyword evidence="3" id="KW-1185">Reference proteome</keyword>
<accession>D7SSB1</accession>
<keyword evidence="1" id="KW-0472">Membrane</keyword>
<protein>
    <submittedName>
        <fullName evidence="2">Uncharacterized protein</fullName>
    </submittedName>
</protein>
<dbReference type="Proteomes" id="UP000009183">
    <property type="component" value="Chromosome 18"/>
</dbReference>
<dbReference type="HOGENOM" id="CLU_1734788_0_0_1"/>